<dbReference type="PIRSF" id="PIRSF002070">
    <property type="entry name" value="SSB"/>
    <property type="match status" value="1"/>
</dbReference>
<dbReference type="PANTHER" id="PTHR10302:SF27">
    <property type="entry name" value="SINGLE-STRANDED DNA-BINDING PROTEIN"/>
    <property type="match status" value="1"/>
</dbReference>
<comment type="subunit">
    <text evidence="2">Homotetramer.</text>
</comment>
<dbReference type="PANTHER" id="PTHR10302">
    <property type="entry name" value="SINGLE-STRANDED DNA-BINDING PROTEIN"/>
    <property type="match status" value="1"/>
</dbReference>
<dbReference type="CDD" id="cd04496">
    <property type="entry name" value="SSB_OBF"/>
    <property type="match status" value="1"/>
</dbReference>
<dbReference type="GO" id="GO:0009295">
    <property type="term" value="C:nucleoid"/>
    <property type="evidence" value="ECO:0007669"/>
    <property type="project" value="TreeGrafter"/>
</dbReference>
<proteinExistence type="inferred from homology"/>
<evidence type="ECO:0000256" key="1">
    <source>
        <dbReference type="ARBA" id="ARBA00023125"/>
    </source>
</evidence>
<dbReference type="EMBL" id="MFFB01000013">
    <property type="protein sequence ID" value="OGE94588.1"/>
    <property type="molecule type" value="Genomic_DNA"/>
</dbReference>
<evidence type="ECO:0000256" key="2">
    <source>
        <dbReference type="HAMAP-Rule" id="MF_00984"/>
    </source>
</evidence>
<dbReference type="STRING" id="1817841.A3B10_00300"/>
<dbReference type="PROSITE" id="PS50935">
    <property type="entry name" value="SSB"/>
    <property type="match status" value="1"/>
</dbReference>
<evidence type="ECO:0000313" key="6">
    <source>
        <dbReference type="Proteomes" id="UP000177281"/>
    </source>
</evidence>
<comment type="caution">
    <text evidence="5">The sequence shown here is derived from an EMBL/GenBank/DDBJ whole genome shotgun (WGS) entry which is preliminary data.</text>
</comment>
<sequence>MDLNKVQIIGRLTRDPEIRTTPNGANVASFSVATGFTWTDATGQKKEQTEFHNVVAWRKLADIIGQYLKKGSQVYIEGRLQTRSWDDKTSGQKRYRTEIIADNMIMLGRPGGNQKSEIRDQRSEEIVQPEPKSDTPEIQIDDSDLPF</sequence>
<dbReference type="GO" id="GO:0006260">
    <property type="term" value="P:DNA replication"/>
    <property type="evidence" value="ECO:0007669"/>
    <property type="project" value="InterPro"/>
</dbReference>
<dbReference type="NCBIfam" id="TIGR00621">
    <property type="entry name" value="ssb"/>
    <property type="match status" value="1"/>
</dbReference>
<accession>A0A1F5PXC5</accession>
<dbReference type="Proteomes" id="UP000177281">
    <property type="component" value="Unassembled WGS sequence"/>
</dbReference>
<dbReference type="InterPro" id="IPR000424">
    <property type="entry name" value="Primosome_PriB/ssb"/>
</dbReference>
<dbReference type="AlphaFoldDB" id="A0A1F5PXC5"/>
<gene>
    <name evidence="5" type="ORF">A3B10_00300</name>
</gene>
<evidence type="ECO:0000313" key="5">
    <source>
        <dbReference type="EMBL" id="OGE94588.1"/>
    </source>
</evidence>
<reference evidence="5 6" key="1">
    <citation type="journal article" date="2016" name="Nat. Commun.">
        <title>Thousands of microbial genomes shed light on interconnected biogeochemical processes in an aquifer system.</title>
        <authorList>
            <person name="Anantharaman K."/>
            <person name="Brown C.T."/>
            <person name="Hug L.A."/>
            <person name="Sharon I."/>
            <person name="Castelle C.J."/>
            <person name="Probst A.J."/>
            <person name="Thomas B.C."/>
            <person name="Singh A."/>
            <person name="Wilkins M.J."/>
            <person name="Karaoz U."/>
            <person name="Brodie E.L."/>
            <person name="Williams K.H."/>
            <person name="Hubbard S.S."/>
            <person name="Banfield J.F."/>
        </authorList>
    </citation>
    <scope>NUCLEOTIDE SEQUENCE [LARGE SCALE GENOMIC DNA]</scope>
</reference>
<organism evidence="5 6">
    <name type="scientific">Candidatus Doudnabacteria bacterium RIFCSPLOWO2_01_FULL_44_21</name>
    <dbReference type="NCBI Taxonomy" id="1817841"/>
    <lineage>
        <taxon>Bacteria</taxon>
        <taxon>Candidatus Doudnaibacteriota</taxon>
    </lineage>
</organism>
<dbReference type="HAMAP" id="MF_00984">
    <property type="entry name" value="SSB"/>
    <property type="match status" value="1"/>
</dbReference>
<evidence type="ECO:0000256" key="3">
    <source>
        <dbReference type="PIRNR" id="PIRNR002070"/>
    </source>
</evidence>
<keyword evidence="1 2" id="KW-0238">DNA-binding</keyword>
<name>A0A1F5PXC5_9BACT</name>
<dbReference type="SUPFAM" id="SSF50249">
    <property type="entry name" value="Nucleic acid-binding proteins"/>
    <property type="match status" value="1"/>
</dbReference>
<dbReference type="InterPro" id="IPR012340">
    <property type="entry name" value="NA-bd_OB-fold"/>
</dbReference>
<dbReference type="InterPro" id="IPR011344">
    <property type="entry name" value="ssDNA-bd"/>
</dbReference>
<dbReference type="GO" id="GO:0003697">
    <property type="term" value="F:single-stranded DNA binding"/>
    <property type="evidence" value="ECO:0007669"/>
    <property type="project" value="UniProtKB-UniRule"/>
</dbReference>
<protein>
    <recommendedName>
        <fullName evidence="2 3">Single-stranded DNA-binding protein</fullName>
        <shortName evidence="2">SSB</shortName>
    </recommendedName>
</protein>
<comment type="caution">
    <text evidence="2">Lacks conserved residue(s) required for the propagation of feature annotation.</text>
</comment>
<feature type="region of interest" description="Disordered" evidence="4">
    <location>
        <begin position="106"/>
        <end position="147"/>
    </location>
</feature>
<dbReference type="Gene3D" id="2.40.50.140">
    <property type="entry name" value="Nucleic acid-binding proteins"/>
    <property type="match status" value="1"/>
</dbReference>
<evidence type="ECO:0000256" key="4">
    <source>
        <dbReference type="SAM" id="MobiDB-lite"/>
    </source>
</evidence>
<feature type="compositionally biased region" description="Basic and acidic residues" evidence="4">
    <location>
        <begin position="116"/>
        <end position="135"/>
    </location>
</feature>
<dbReference type="Pfam" id="PF00436">
    <property type="entry name" value="SSB"/>
    <property type="match status" value="1"/>
</dbReference>